<name>A0A146JXB8_9EUKA</name>
<dbReference type="EMBL" id="GDID01007469">
    <property type="protein sequence ID" value="JAP89137.1"/>
    <property type="molecule type" value="Transcribed_RNA"/>
</dbReference>
<proteinExistence type="predicted"/>
<protein>
    <submittedName>
        <fullName evidence="1">Uncharacterized protein</fullName>
    </submittedName>
</protein>
<feature type="non-terminal residue" evidence="1">
    <location>
        <position position="370"/>
    </location>
</feature>
<feature type="non-terminal residue" evidence="1">
    <location>
        <position position="1"/>
    </location>
</feature>
<sequence>TITTPMTTFIKILNMRKIADTNLISIFKENQYQGFLFPETNAKIKYQDNLLQIVIDENGQQYYFCHEADVQIDPSIQLCEELEVPQFQPDFDRDEKISNVFEKYMGHVDLGKFKQIKVDDNILRQLSLDTHRTHNMFHHRNVSLYHIFPAYFQKFTIQMFNHPHTRFLSESLLQTKKSMNKIIDTLSLFTIATQVCEHCDFDAQGVTDFLQAVCNILINKQYTYQEFVKTTIQLSTKLLNVTSPCLHKFSRELLKKNQLTKITEKILKKCSQEFRKWYWTLENSQQLAMNCMDWVATSFSRGFKLEEFAKIVMRIYEAPTVDTIGQLCGDVVAEAIDGIMEEFGGLEGYEEKHGKDAMFLLMKIQHIKKK</sequence>
<accession>A0A146JXB8</accession>
<reference evidence="1" key="1">
    <citation type="submission" date="2015-07" db="EMBL/GenBank/DDBJ databases">
        <title>Adaptation to a free-living lifestyle via gene acquisitions in the diplomonad Trepomonas sp. PC1.</title>
        <authorList>
            <person name="Xu F."/>
            <person name="Jerlstrom-Hultqvist J."/>
            <person name="Kolisko M."/>
            <person name="Simpson A.G.B."/>
            <person name="Roger A.J."/>
            <person name="Svard S.G."/>
            <person name="Andersson J.O."/>
        </authorList>
    </citation>
    <scope>NUCLEOTIDE SEQUENCE</scope>
    <source>
        <strain evidence="1">PC1</strain>
    </source>
</reference>
<evidence type="ECO:0000313" key="1">
    <source>
        <dbReference type="EMBL" id="JAP89137.1"/>
    </source>
</evidence>
<dbReference type="AlphaFoldDB" id="A0A146JXB8"/>
<gene>
    <name evidence="1" type="ORF">TPC1_31368</name>
</gene>
<organism evidence="1">
    <name type="scientific">Trepomonas sp. PC1</name>
    <dbReference type="NCBI Taxonomy" id="1076344"/>
    <lineage>
        <taxon>Eukaryota</taxon>
        <taxon>Metamonada</taxon>
        <taxon>Diplomonadida</taxon>
        <taxon>Hexamitidae</taxon>
        <taxon>Hexamitinae</taxon>
        <taxon>Trepomonas</taxon>
    </lineage>
</organism>